<evidence type="ECO:0008006" key="5">
    <source>
        <dbReference type="Google" id="ProtNLM"/>
    </source>
</evidence>
<feature type="transmembrane region" description="Helical" evidence="2">
    <location>
        <begin position="6"/>
        <end position="24"/>
    </location>
</feature>
<keyword evidence="2" id="KW-0472">Membrane</keyword>
<evidence type="ECO:0000256" key="1">
    <source>
        <dbReference type="SAM" id="MobiDB-lite"/>
    </source>
</evidence>
<reference evidence="4" key="1">
    <citation type="journal article" date="2019" name="Int. J. Syst. Evol. Microbiol.">
        <title>The Global Catalogue of Microorganisms (GCM) 10K type strain sequencing project: providing services to taxonomists for standard genome sequencing and annotation.</title>
        <authorList>
            <consortium name="The Broad Institute Genomics Platform"/>
            <consortium name="The Broad Institute Genome Sequencing Center for Infectious Disease"/>
            <person name="Wu L."/>
            <person name="Ma J."/>
        </authorList>
    </citation>
    <scope>NUCLEOTIDE SEQUENCE [LARGE SCALE GENOMIC DNA]</scope>
    <source>
        <strain evidence="4">CGMCC 4.7289</strain>
    </source>
</reference>
<gene>
    <name evidence="3" type="ORF">ACFOZ4_24130</name>
</gene>
<keyword evidence="2" id="KW-1133">Transmembrane helix</keyword>
<organism evidence="3 4">
    <name type="scientific">Hamadaea flava</name>
    <dbReference type="NCBI Taxonomy" id="1742688"/>
    <lineage>
        <taxon>Bacteria</taxon>
        <taxon>Bacillati</taxon>
        <taxon>Actinomycetota</taxon>
        <taxon>Actinomycetes</taxon>
        <taxon>Micromonosporales</taxon>
        <taxon>Micromonosporaceae</taxon>
        <taxon>Hamadaea</taxon>
    </lineage>
</organism>
<evidence type="ECO:0000313" key="3">
    <source>
        <dbReference type="EMBL" id="MFC4133711.1"/>
    </source>
</evidence>
<evidence type="ECO:0000256" key="2">
    <source>
        <dbReference type="SAM" id="Phobius"/>
    </source>
</evidence>
<keyword evidence="2" id="KW-0812">Transmembrane</keyword>
<sequence>MSPAQVILLLVVVVILGAAAVFAVRIQRSRRLQATFGDEYERLVTEHDSKAAAEKELLERQRRHADLDLRPLTPDARSRYADEWQEVQARFVDAPEDSVGAADEVVTRLVGEIGYPTGDYDDQVAQLSVDHARTLSAYRRAHEISERARRHEASVEELRQAVVQYRELVADLLGEEPVPPQRPQPTSESRPASRP</sequence>
<proteinExistence type="predicted"/>
<keyword evidence="4" id="KW-1185">Reference proteome</keyword>
<accession>A0ABV8LRT4</accession>
<feature type="compositionally biased region" description="Polar residues" evidence="1">
    <location>
        <begin position="184"/>
        <end position="195"/>
    </location>
</feature>
<evidence type="ECO:0000313" key="4">
    <source>
        <dbReference type="Proteomes" id="UP001595816"/>
    </source>
</evidence>
<protein>
    <recommendedName>
        <fullName evidence="5">Secreted protein</fullName>
    </recommendedName>
</protein>
<comment type="caution">
    <text evidence="3">The sequence shown here is derived from an EMBL/GenBank/DDBJ whole genome shotgun (WGS) entry which is preliminary data.</text>
</comment>
<dbReference type="Proteomes" id="UP001595816">
    <property type="component" value="Unassembled WGS sequence"/>
</dbReference>
<feature type="region of interest" description="Disordered" evidence="1">
    <location>
        <begin position="173"/>
        <end position="195"/>
    </location>
</feature>
<dbReference type="RefSeq" id="WP_253750533.1">
    <property type="nucleotide sequence ID" value="NZ_JAMZDZ010000001.1"/>
</dbReference>
<dbReference type="EMBL" id="JBHSAY010000013">
    <property type="protein sequence ID" value="MFC4133711.1"/>
    <property type="molecule type" value="Genomic_DNA"/>
</dbReference>
<name>A0ABV8LRT4_9ACTN</name>